<name>A0AA38Q0M8_9AGAR</name>
<evidence type="ECO:0000313" key="2">
    <source>
        <dbReference type="Proteomes" id="UP001163850"/>
    </source>
</evidence>
<dbReference type="Proteomes" id="UP001163850">
    <property type="component" value="Unassembled WGS sequence"/>
</dbReference>
<organism evidence="1 2">
    <name type="scientific">Lentinula detonsa</name>
    <dbReference type="NCBI Taxonomy" id="2804962"/>
    <lineage>
        <taxon>Eukaryota</taxon>
        <taxon>Fungi</taxon>
        <taxon>Dikarya</taxon>
        <taxon>Basidiomycota</taxon>
        <taxon>Agaricomycotina</taxon>
        <taxon>Agaricomycetes</taxon>
        <taxon>Agaricomycetidae</taxon>
        <taxon>Agaricales</taxon>
        <taxon>Marasmiineae</taxon>
        <taxon>Omphalotaceae</taxon>
        <taxon>Lentinula</taxon>
    </lineage>
</organism>
<accession>A0AA38Q0M8</accession>
<comment type="caution">
    <text evidence="1">The sequence shown here is derived from an EMBL/GenBank/DDBJ whole genome shotgun (WGS) entry which is preliminary data.</text>
</comment>
<gene>
    <name evidence="1" type="ORF">F5890DRAFT_1183940</name>
</gene>
<dbReference type="EMBL" id="MU801968">
    <property type="protein sequence ID" value="KAJ3985204.1"/>
    <property type="molecule type" value="Genomic_DNA"/>
</dbReference>
<evidence type="ECO:0000313" key="1">
    <source>
        <dbReference type="EMBL" id="KAJ3985204.1"/>
    </source>
</evidence>
<sequence>MPRPRLKDIARSRIASMTSRGVFRSNGSAFRWLFLLAFTFIALLEDVCIIIVQLKHNEIHLTKVAFTRALPGNIVPFMHETKTERAYFTLNHTLTHSQEEMWAAKDDSGQPTTTGIVEYNIVHRSSFAQTLEKEDSFPRFHLRTMVHALIELHLLFLPRSLHLHITSPRLLVLWTGSKLT</sequence>
<proteinExistence type="predicted"/>
<dbReference type="AlphaFoldDB" id="A0AA38Q0M8"/>
<protein>
    <submittedName>
        <fullName evidence="1">Uncharacterized protein</fullName>
    </submittedName>
</protein>
<reference evidence="1" key="1">
    <citation type="submission" date="2022-08" db="EMBL/GenBank/DDBJ databases">
        <authorList>
            <consortium name="DOE Joint Genome Institute"/>
            <person name="Min B."/>
            <person name="Riley R."/>
            <person name="Sierra-Patev S."/>
            <person name="Naranjo-Ortiz M."/>
            <person name="Looney B."/>
            <person name="Konkel Z."/>
            <person name="Slot J.C."/>
            <person name="Sakamoto Y."/>
            <person name="Steenwyk J.L."/>
            <person name="Rokas A."/>
            <person name="Carro J."/>
            <person name="Camarero S."/>
            <person name="Ferreira P."/>
            <person name="Molpeceres G."/>
            <person name="Ruiz-Duenas F.J."/>
            <person name="Serrano A."/>
            <person name="Henrissat B."/>
            <person name="Drula E."/>
            <person name="Hughes K.W."/>
            <person name="Mata J.L."/>
            <person name="Ishikawa N.K."/>
            <person name="Vargas-Isla R."/>
            <person name="Ushijima S."/>
            <person name="Smith C.A."/>
            <person name="Ahrendt S."/>
            <person name="Andreopoulos W."/>
            <person name="He G."/>
            <person name="Labutti K."/>
            <person name="Lipzen A."/>
            <person name="Ng V."/>
            <person name="Sandor L."/>
            <person name="Barry K."/>
            <person name="Martinez A.T."/>
            <person name="Xiao Y."/>
            <person name="Gibbons J.G."/>
            <person name="Terashima K."/>
            <person name="Hibbett D.S."/>
            <person name="Grigoriev I.V."/>
        </authorList>
    </citation>
    <scope>NUCLEOTIDE SEQUENCE</scope>
    <source>
        <strain evidence="1">TFB7829</strain>
    </source>
</reference>